<organism evidence="2 3">
    <name type="scientific">Glycomyces artemisiae</name>
    <dbReference type="NCBI Taxonomy" id="1076443"/>
    <lineage>
        <taxon>Bacteria</taxon>
        <taxon>Bacillati</taxon>
        <taxon>Actinomycetota</taxon>
        <taxon>Actinomycetes</taxon>
        <taxon>Glycomycetales</taxon>
        <taxon>Glycomycetaceae</taxon>
        <taxon>Glycomyces</taxon>
    </lineage>
</organism>
<evidence type="ECO:0000256" key="1">
    <source>
        <dbReference type="SAM" id="MobiDB-lite"/>
    </source>
</evidence>
<dbReference type="EMBL" id="PVTJ01000003">
    <property type="protein sequence ID" value="PRY59651.1"/>
    <property type="molecule type" value="Genomic_DNA"/>
</dbReference>
<evidence type="ECO:0008006" key="4">
    <source>
        <dbReference type="Google" id="ProtNLM"/>
    </source>
</evidence>
<gene>
    <name evidence="2" type="ORF">B0I28_103125</name>
</gene>
<dbReference type="OrthoDB" id="3213585at2"/>
<evidence type="ECO:0000313" key="2">
    <source>
        <dbReference type="EMBL" id="PRY59651.1"/>
    </source>
</evidence>
<dbReference type="Proteomes" id="UP000238176">
    <property type="component" value="Unassembled WGS sequence"/>
</dbReference>
<dbReference type="AlphaFoldDB" id="A0A2T0UP03"/>
<accession>A0A2T0UP03</accession>
<comment type="caution">
    <text evidence="2">The sequence shown here is derived from an EMBL/GenBank/DDBJ whole genome shotgun (WGS) entry which is preliminary data.</text>
</comment>
<sequence length="162" mass="17876">MNVLASLRQRRFPAEFRIAPPGPVPDEVPEPPAVAPVPADPSDLSDRDLCEIVTQLWRTTRKIDDRGGAADVPRNQRQANRHLRQAWDRLAEAGIRVKDYDGARFDPGLDLEVIAYQEEPGVVGQTVLETVRPAVVRGGRRIQAPQVIVAIPTKETAHGDLP</sequence>
<dbReference type="RefSeq" id="WP_106363573.1">
    <property type="nucleotide sequence ID" value="NZ_PVTJ01000003.1"/>
</dbReference>
<name>A0A2T0UP03_9ACTN</name>
<protein>
    <recommendedName>
        <fullName evidence="4">Nucleotide exchange factor GrpE</fullName>
    </recommendedName>
</protein>
<proteinExistence type="predicted"/>
<evidence type="ECO:0000313" key="3">
    <source>
        <dbReference type="Proteomes" id="UP000238176"/>
    </source>
</evidence>
<feature type="compositionally biased region" description="Pro residues" evidence="1">
    <location>
        <begin position="20"/>
        <end position="39"/>
    </location>
</feature>
<reference evidence="2 3" key="1">
    <citation type="submission" date="2018-03" db="EMBL/GenBank/DDBJ databases">
        <title>Genomic Encyclopedia of Type Strains, Phase III (KMG-III): the genomes of soil and plant-associated and newly described type strains.</title>
        <authorList>
            <person name="Whitman W."/>
        </authorList>
    </citation>
    <scope>NUCLEOTIDE SEQUENCE [LARGE SCALE GENOMIC DNA]</scope>
    <source>
        <strain evidence="2 3">CGMCC 4.7067</strain>
    </source>
</reference>
<keyword evidence="3" id="KW-1185">Reference proteome</keyword>
<feature type="region of interest" description="Disordered" evidence="1">
    <location>
        <begin position="17"/>
        <end position="45"/>
    </location>
</feature>